<dbReference type="Proteomes" id="UP000036681">
    <property type="component" value="Unplaced"/>
</dbReference>
<organism evidence="1 2">
    <name type="scientific">Ascaris lumbricoides</name>
    <name type="common">Giant roundworm</name>
    <dbReference type="NCBI Taxonomy" id="6252"/>
    <lineage>
        <taxon>Eukaryota</taxon>
        <taxon>Metazoa</taxon>
        <taxon>Ecdysozoa</taxon>
        <taxon>Nematoda</taxon>
        <taxon>Chromadorea</taxon>
        <taxon>Rhabditida</taxon>
        <taxon>Spirurina</taxon>
        <taxon>Ascaridomorpha</taxon>
        <taxon>Ascaridoidea</taxon>
        <taxon>Ascarididae</taxon>
        <taxon>Ascaris</taxon>
    </lineage>
</organism>
<dbReference type="WBParaSite" id="ALUE_0001753501-mRNA-1">
    <property type="protein sequence ID" value="ALUE_0001753501-mRNA-1"/>
    <property type="gene ID" value="ALUE_0001753501"/>
</dbReference>
<evidence type="ECO:0000313" key="1">
    <source>
        <dbReference type="Proteomes" id="UP000036681"/>
    </source>
</evidence>
<dbReference type="AlphaFoldDB" id="A0A0M3IGS0"/>
<reference evidence="2" key="1">
    <citation type="submission" date="2017-02" db="UniProtKB">
        <authorList>
            <consortium name="WormBaseParasite"/>
        </authorList>
    </citation>
    <scope>IDENTIFICATION</scope>
</reference>
<keyword evidence="1" id="KW-1185">Reference proteome</keyword>
<name>A0A0M3IGS0_ASCLU</name>
<proteinExistence type="predicted"/>
<accession>A0A0M3IGS0</accession>
<sequence>MSRQMWARNGELRYVRRPPGSNFKTTSSRFSTTACVGKEGTAHIAVRHNRRWLPIAALSSLELELVVLLLKCAKFMMIAHTIYSLPEEKKNECICDPAAVMYNERWFVKCCFIVGSDAMRLVALAGTVKCLRAMCSIEEVVDCLDSPRGSALFRPLFTFVAHLAATKMIPSCNTTTRRINLENATVGLICKYVLIAAFTSEFGWGHGSDAMRLVALAGTVKCLRAMCSIEEVVDCLDSPRGSALFRPLFTFVAHLAATKMIPSCNTTTRRINLENATVGLICKYVLIAAFNSEFVWGHGA</sequence>
<evidence type="ECO:0000313" key="2">
    <source>
        <dbReference type="WBParaSite" id="ALUE_0001753501-mRNA-1"/>
    </source>
</evidence>
<protein>
    <submittedName>
        <fullName evidence="2">Uncharacterized protein</fullName>
    </submittedName>
</protein>